<dbReference type="Proteomes" id="UP001299012">
    <property type="component" value="Unassembled WGS sequence"/>
</dbReference>
<gene>
    <name evidence="2" type="ORF">L0F81_00280</name>
</gene>
<dbReference type="RefSeq" id="WP_086698264.1">
    <property type="nucleotide sequence ID" value="NZ_JAKKZF010000001.1"/>
</dbReference>
<name>A0ABS9J844_9ACTN</name>
<accession>A0ABS9J844</accession>
<proteinExistence type="predicted"/>
<organism evidence="2 3">
    <name type="scientific">Streptomyces tricolor</name>
    <dbReference type="NCBI Taxonomy" id="68277"/>
    <lineage>
        <taxon>Bacteria</taxon>
        <taxon>Bacillati</taxon>
        <taxon>Actinomycetota</taxon>
        <taxon>Actinomycetes</taxon>
        <taxon>Kitasatosporales</taxon>
        <taxon>Streptomycetaceae</taxon>
        <taxon>Streptomyces</taxon>
        <taxon>Streptomyces violaceoruber group</taxon>
    </lineage>
</organism>
<evidence type="ECO:0000313" key="3">
    <source>
        <dbReference type="Proteomes" id="UP001299012"/>
    </source>
</evidence>
<comment type="caution">
    <text evidence="2">The sequence shown here is derived from an EMBL/GenBank/DDBJ whole genome shotgun (WGS) entry which is preliminary data.</text>
</comment>
<dbReference type="EMBL" id="JAKKZF010000001">
    <property type="protein sequence ID" value="MCG0061736.1"/>
    <property type="molecule type" value="Genomic_DNA"/>
</dbReference>
<feature type="region of interest" description="Disordered" evidence="1">
    <location>
        <begin position="195"/>
        <end position="216"/>
    </location>
</feature>
<reference evidence="2 3" key="1">
    <citation type="submission" date="2022-01" db="EMBL/GenBank/DDBJ databases">
        <title>Draft Genome Sequences of Seven Type Strains of the Genus Streptomyces.</title>
        <authorList>
            <person name="Aziz S."/>
            <person name="Coretto E."/>
            <person name="Chronakova A."/>
            <person name="Sproer C."/>
            <person name="Huber K."/>
            <person name="Nouioui I."/>
            <person name="Gross H."/>
        </authorList>
    </citation>
    <scope>NUCLEOTIDE SEQUENCE [LARGE SCALE GENOMIC DNA]</scope>
    <source>
        <strain evidence="2 3">DSM 41685</strain>
    </source>
</reference>
<keyword evidence="3" id="KW-1185">Reference proteome</keyword>
<evidence type="ECO:0000313" key="2">
    <source>
        <dbReference type="EMBL" id="MCG0061736.1"/>
    </source>
</evidence>
<evidence type="ECO:0000256" key="1">
    <source>
        <dbReference type="SAM" id="MobiDB-lite"/>
    </source>
</evidence>
<protein>
    <submittedName>
        <fullName evidence="2">Uncharacterized protein</fullName>
    </submittedName>
</protein>
<dbReference type="Gene3D" id="2.60.120.200">
    <property type="match status" value="1"/>
</dbReference>
<sequence>MPAFGLLLDDFDDGVRDPVRWSGSYGAVSEAGGRARVPVSTGFSGYASAPQYTLAGAQVACRVYPPAVGGAASEARAEVFVITAVGGTDAGFSLNAVTGELACLLRSGYYDPAPVTVVYSSTAHAWMRLREVNGSLHWDVSADAGTWTTLRTAASPAWAAGTDLAVVLAGHRDSGTNDFAEFDNFNIVRPGELRPLQRGLAGPGPNPRTASTVRGG</sequence>